<evidence type="ECO:0000256" key="6">
    <source>
        <dbReference type="RuleBase" id="RU000568"/>
    </source>
</evidence>
<proteinExistence type="inferred from homology"/>
<reference evidence="8" key="1">
    <citation type="journal article" date="2020" name="mSystems">
        <title>Genome- and Community-Level Interaction Insights into Carbon Utilization and Element Cycling Functions of Hydrothermarchaeota in Hydrothermal Sediment.</title>
        <authorList>
            <person name="Zhou Z."/>
            <person name="Liu Y."/>
            <person name="Xu W."/>
            <person name="Pan J."/>
            <person name="Luo Z.H."/>
            <person name="Li M."/>
        </authorList>
    </citation>
    <scope>NUCLEOTIDE SEQUENCE [LARGE SCALE GENOMIC DNA]</scope>
    <source>
        <strain evidence="8">SpSt-81</strain>
    </source>
</reference>
<dbReference type="GO" id="GO:0022625">
    <property type="term" value="C:cytosolic large ribosomal subunit"/>
    <property type="evidence" value="ECO:0007669"/>
    <property type="project" value="TreeGrafter"/>
</dbReference>
<accession>A0A7C3RKF8</accession>
<dbReference type="HAMAP" id="MF_00514">
    <property type="entry name" value="Ribosomal_bL35"/>
    <property type="match status" value="1"/>
</dbReference>
<dbReference type="PRINTS" id="PR00064">
    <property type="entry name" value="RIBOSOMALL35"/>
</dbReference>
<keyword evidence="3 5" id="KW-0687">Ribonucleoprotein</keyword>
<evidence type="ECO:0000313" key="8">
    <source>
        <dbReference type="EMBL" id="HFX13819.1"/>
    </source>
</evidence>
<dbReference type="GO" id="GO:0003735">
    <property type="term" value="F:structural constituent of ribosome"/>
    <property type="evidence" value="ECO:0007669"/>
    <property type="project" value="InterPro"/>
</dbReference>
<keyword evidence="2 5" id="KW-0689">Ribosomal protein</keyword>
<dbReference type="InterPro" id="IPR001706">
    <property type="entry name" value="Ribosomal_bL35"/>
</dbReference>
<dbReference type="InterPro" id="IPR018265">
    <property type="entry name" value="Ribosomal_bL35_CS"/>
</dbReference>
<organism evidence="8">
    <name type="scientific">Dictyoglomus thermophilum</name>
    <dbReference type="NCBI Taxonomy" id="14"/>
    <lineage>
        <taxon>Bacteria</taxon>
        <taxon>Pseudomonadati</taxon>
        <taxon>Dictyoglomota</taxon>
        <taxon>Dictyoglomia</taxon>
        <taxon>Dictyoglomales</taxon>
        <taxon>Dictyoglomaceae</taxon>
        <taxon>Dictyoglomus</taxon>
    </lineage>
</organism>
<dbReference type="GO" id="GO:0006412">
    <property type="term" value="P:translation"/>
    <property type="evidence" value="ECO:0007669"/>
    <property type="project" value="UniProtKB-UniRule"/>
</dbReference>
<comment type="caution">
    <text evidence="8">The sequence shown here is derived from an EMBL/GenBank/DDBJ whole genome shotgun (WGS) entry which is preliminary data.</text>
</comment>
<dbReference type="SUPFAM" id="SSF143034">
    <property type="entry name" value="L35p-like"/>
    <property type="match status" value="1"/>
</dbReference>
<dbReference type="EMBL" id="DTIN01000025">
    <property type="protein sequence ID" value="HFX13819.1"/>
    <property type="molecule type" value="Genomic_DNA"/>
</dbReference>
<evidence type="ECO:0000256" key="3">
    <source>
        <dbReference type="ARBA" id="ARBA00023274"/>
    </source>
</evidence>
<dbReference type="PROSITE" id="PS00936">
    <property type="entry name" value="RIBOSOMAL_L35"/>
    <property type="match status" value="1"/>
</dbReference>
<dbReference type="Pfam" id="PF01632">
    <property type="entry name" value="Ribosomal_L35p"/>
    <property type="match status" value="1"/>
</dbReference>
<evidence type="ECO:0000256" key="2">
    <source>
        <dbReference type="ARBA" id="ARBA00022980"/>
    </source>
</evidence>
<name>A0A7C3RKF8_DICTH</name>
<gene>
    <name evidence="5 8" type="primary">rpmI</name>
    <name evidence="8" type="ORF">ENW00_06665</name>
</gene>
<comment type="similarity">
    <text evidence="1 5 6">Belongs to the bacterial ribosomal protein bL35 family.</text>
</comment>
<sequence>MSKLKTRSSAAKRFKVTATGKILHKKAGKRHNLSKKSSSRKRRLDIPGEIKSVDRWKVERNLPYSL</sequence>
<feature type="compositionally biased region" description="Basic residues" evidence="7">
    <location>
        <begin position="22"/>
        <end position="43"/>
    </location>
</feature>
<evidence type="ECO:0000256" key="7">
    <source>
        <dbReference type="SAM" id="MobiDB-lite"/>
    </source>
</evidence>
<evidence type="ECO:0000256" key="1">
    <source>
        <dbReference type="ARBA" id="ARBA00006598"/>
    </source>
</evidence>
<evidence type="ECO:0000256" key="4">
    <source>
        <dbReference type="ARBA" id="ARBA00071664"/>
    </source>
</evidence>
<dbReference type="Gene3D" id="4.10.410.60">
    <property type="match status" value="1"/>
</dbReference>
<dbReference type="InterPro" id="IPR021137">
    <property type="entry name" value="Ribosomal_bL35-like"/>
</dbReference>
<dbReference type="AlphaFoldDB" id="A0A7C3RKF8"/>
<dbReference type="InterPro" id="IPR037229">
    <property type="entry name" value="Ribosomal_bL35_sf"/>
</dbReference>
<dbReference type="FunFam" id="4.10.410.60:FF:000001">
    <property type="entry name" value="50S ribosomal protein L35"/>
    <property type="match status" value="1"/>
</dbReference>
<feature type="region of interest" description="Disordered" evidence="7">
    <location>
        <begin position="21"/>
        <end position="46"/>
    </location>
</feature>
<dbReference type="PANTHER" id="PTHR33343:SF1">
    <property type="entry name" value="LARGE RIBOSOMAL SUBUNIT PROTEIN BL35M"/>
    <property type="match status" value="1"/>
</dbReference>
<protein>
    <recommendedName>
        <fullName evidence="4 5">Large ribosomal subunit protein bL35</fullName>
    </recommendedName>
</protein>
<evidence type="ECO:0000256" key="5">
    <source>
        <dbReference type="HAMAP-Rule" id="MF_00514"/>
    </source>
</evidence>
<dbReference type="PANTHER" id="PTHR33343">
    <property type="entry name" value="54S RIBOSOMAL PROTEIN BL35M"/>
    <property type="match status" value="1"/>
</dbReference>
<dbReference type="NCBIfam" id="TIGR00001">
    <property type="entry name" value="rpmI_bact"/>
    <property type="match status" value="1"/>
</dbReference>